<accession>A0A2V3W8D6</accession>
<name>A0A2V3W8D6_9BACI</name>
<comment type="caution">
    <text evidence="1">The sequence shown here is derived from an EMBL/GenBank/DDBJ whole genome shotgun (WGS) entry which is preliminary data.</text>
</comment>
<protein>
    <recommendedName>
        <fullName evidence="3">Peptidyl-prolyl cis-trans isomerase</fullName>
    </recommendedName>
</protein>
<keyword evidence="2" id="KW-1185">Reference proteome</keyword>
<evidence type="ECO:0008006" key="3">
    <source>
        <dbReference type="Google" id="ProtNLM"/>
    </source>
</evidence>
<dbReference type="AlphaFoldDB" id="A0A2V3W8D6"/>
<evidence type="ECO:0000313" key="1">
    <source>
        <dbReference type="EMBL" id="PXW89241.1"/>
    </source>
</evidence>
<dbReference type="RefSeq" id="WP_110393979.1">
    <property type="nucleotide sequence ID" value="NZ_JADIJL010000013.1"/>
</dbReference>
<reference evidence="1 2" key="1">
    <citation type="submission" date="2018-05" db="EMBL/GenBank/DDBJ databases">
        <title>Genomic Encyclopedia of Type Strains, Phase IV (KMG-IV): sequencing the most valuable type-strain genomes for metagenomic binning, comparative biology and taxonomic classification.</title>
        <authorList>
            <person name="Goeker M."/>
        </authorList>
    </citation>
    <scope>NUCLEOTIDE SEQUENCE [LARGE SCALE GENOMIC DNA]</scope>
    <source>
        <strain evidence="1 2">DSM 28556</strain>
    </source>
</reference>
<dbReference type="OrthoDB" id="2404998at2"/>
<proteinExistence type="predicted"/>
<organism evidence="1 2">
    <name type="scientific">Pseudogracilibacillus auburnensis</name>
    <dbReference type="NCBI Taxonomy" id="1494959"/>
    <lineage>
        <taxon>Bacteria</taxon>
        <taxon>Bacillati</taxon>
        <taxon>Bacillota</taxon>
        <taxon>Bacilli</taxon>
        <taxon>Bacillales</taxon>
        <taxon>Bacillaceae</taxon>
        <taxon>Pseudogracilibacillus</taxon>
    </lineage>
</organism>
<dbReference type="EMBL" id="QJJQ01000002">
    <property type="protein sequence ID" value="PXW89241.1"/>
    <property type="molecule type" value="Genomic_DNA"/>
</dbReference>
<dbReference type="Proteomes" id="UP000247978">
    <property type="component" value="Unassembled WGS sequence"/>
</dbReference>
<sequence>MIIQLKGKVTYPITLDASVWIFDDRKIILEEAFTEKEVVQEEDPLKKADEMFNQEIYFQTKIKPPVNKSINRYEKEKILENSFVMPLEDFINNAEVKPEAKRALLKTDGDDIVITVEQLTDAYLLFAVDGKPLKEEGPVHLYFRDGSNKEAPIKNIKQIIIK</sequence>
<evidence type="ECO:0000313" key="2">
    <source>
        <dbReference type="Proteomes" id="UP000247978"/>
    </source>
</evidence>
<gene>
    <name evidence="1" type="ORF">DFR56_10217</name>
</gene>